<feature type="compositionally biased region" description="Basic and acidic residues" evidence="1">
    <location>
        <begin position="1"/>
        <end position="22"/>
    </location>
</feature>
<name>A0ABS8W361_DATST</name>
<evidence type="ECO:0000313" key="2">
    <source>
        <dbReference type="EMBL" id="MCE2055337.1"/>
    </source>
</evidence>
<reference evidence="2 3" key="1">
    <citation type="journal article" date="2021" name="BMC Genomics">
        <title>Datura genome reveals duplications of psychoactive alkaloid biosynthetic genes and high mutation rate following tissue culture.</title>
        <authorList>
            <person name="Rajewski A."/>
            <person name="Carter-House D."/>
            <person name="Stajich J."/>
            <person name="Litt A."/>
        </authorList>
    </citation>
    <scope>NUCLEOTIDE SEQUENCE [LARGE SCALE GENOMIC DNA]</scope>
    <source>
        <strain evidence="2">AR-01</strain>
    </source>
</reference>
<accession>A0ABS8W361</accession>
<dbReference type="Proteomes" id="UP000823775">
    <property type="component" value="Unassembled WGS sequence"/>
</dbReference>
<evidence type="ECO:0000256" key="1">
    <source>
        <dbReference type="SAM" id="MobiDB-lite"/>
    </source>
</evidence>
<keyword evidence="3" id="KW-1185">Reference proteome</keyword>
<proteinExistence type="predicted"/>
<dbReference type="Pfam" id="PF03004">
    <property type="entry name" value="Transposase_24"/>
    <property type="match status" value="1"/>
</dbReference>
<dbReference type="EMBL" id="JACEIK010006247">
    <property type="protein sequence ID" value="MCE2055337.1"/>
    <property type="molecule type" value="Genomic_DNA"/>
</dbReference>
<sequence length="70" mass="7906">MKEHWESPAFKTKSEQNKKNRDSNAGASLHTGGCIPHRVIYKRMKESTGKDPSISEFYSAIITRKVIKVG</sequence>
<dbReference type="InterPro" id="IPR004252">
    <property type="entry name" value="Probable_transposase_24"/>
</dbReference>
<organism evidence="2 3">
    <name type="scientific">Datura stramonium</name>
    <name type="common">Jimsonweed</name>
    <name type="synonym">Common thornapple</name>
    <dbReference type="NCBI Taxonomy" id="4076"/>
    <lineage>
        <taxon>Eukaryota</taxon>
        <taxon>Viridiplantae</taxon>
        <taxon>Streptophyta</taxon>
        <taxon>Embryophyta</taxon>
        <taxon>Tracheophyta</taxon>
        <taxon>Spermatophyta</taxon>
        <taxon>Magnoliopsida</taxon>
        <taxon>eudicotyledons</taxon>
        <taxon>Gunneridae</taxon>
        <taxon>Pentapetalae</taxon>
        <taxon>asterids</taxon>
        <taxon>lamiids</taxon>
        <taxon>Solanales</taxon>
        <taxon>Solanaceae</taxon>
        <taxon>Solanoideae</taxon>
        <taxon>Datureae</taxon>
        <taxon>Datura</taxon>
    </lineage>
</organism>
<protein>
    <submittedName>
        <fullName evidence="2">Uncharacterized protein</fullName>
    </submittedName>
</protein>
<evidence type="ECO:0000313" key="3">
    <source>
        <dbReference type="Proteomes" id="UP000823775"/>
    </source>
</evidence>
<feature type="region of interest" description="Disordered" evidence="1">
    <location>
        <begin position="1"/>
        <end position="31"/>
    </location>
</feature>
<comment type="caution">
    <text evidence="2">The sequence shown here is derived from an EMBL/GenBank/DDBJ whole genome shotgun (WGS) entry which is preliminary data.</text>
</comment>
<gene>
    <name evidence="2" type="ORF">HAX54_042431</name>
</gene>